<comment type="caution">
    <text evidence="2">The sequence shown here is derived from an EMBL/GenBank/DDBJ whole genome shotgun (WGS) entry which is preliminary data.</text>
</comment>
<name>W6M924_9GAMM</name>
<dbReference type="InterPro" id="IPR012662">
    <property type="entry name" value="CHP02449"/>
</dbReference>
<evidence type="ECO:0008006" key="4">
    <source>
        <dbReference type="Google" id="ProtNLM"/>
    </source>
</evidence>
<dbReference type="EMBL" id="CBTJ020000033">
    <property type="protein sequence ID" value="CDI02250.1"/>
    <property type="molecule type" value="Genomic_DNA"/>
</dbReference>
<keyword evidence="3" id="KW-1185">Reference proteome</keyword>
<organism evidence="2 3">
    <name type="scientific">Candidatus Competibacter denitrificans Run_A_D11</name>
    <dbReference type="NCBI Taxonomy" id="1400863"/>
    <lineage>
        <taxon>Bacteria</taxon>
        <taxon>Pseudomonadati</taxon>
        <taxon>Pseudomonadota</taxon>
        <taxon>Gammaproteobacteria</taxon>
        <taxon>Candidatus Competibacteraceae</taxon>
        <taxon>Candidatus Competibacter</taxon>
    </lineage>
</organism>
<dbReference type="Proteomes" id="UP000035760">
    <property type="component" value="Unassembled WGS sequence"/>
</dbReference>
<dbReference type="OrthoDB" id="6120894at2"/>
<reference evidence="2" key="2">
    <citation type="submission" date="2014-03" db="EMBL/GenBank/DDBJ databases">
        <title>Candidatus Competibacter-lineage genomes retrieved from metagenomes reveal functional metabolic diversity.</title>
        <authorList>
            <person name="McIlroy S.J."/>
            <person name="Albertsen M."/>
            <person name="Andresen E.K."/>
            <person name="Saunders A.M."/>
            <person name="Kristiansen R."/>
            <person name="Stokholm-Bjerregaard M."/>
            <person name="Nielsen K.L."/>
            <person name="Nielsen P.H."/>
        </authorList>
    </citation>
    <scope>NUCLEOTIDE SEQUENCE</scope>
    <source>
        <strain evidence="2">Run_A_D11</strain>
    </source>
</reference>
<proteinExistence type="predicted"/>
<dbReference type="STRING" id="1400863.BN873_270046"/>
<dbReference type="NCBIfam" id="TIGR02449">
    <property type="entry name" value="TIGR02449 family protein"/>
    <property type="match status" value="1"/>
</dbReference>
<protein>
    <recommendedName>
        <fullName evidence="4">TIGR02449 family protein</fullName>
    </recommendedName>
</protein>
<gene>
    <name evidence="2" type="ORF">BN873_270046</name>
</gene>
<evidence type="ECO:0000313" key="2">
    <source>
        <dbReference type="EMBL" id="CDI02250.1"/>
    </source>
</evidence>
<sequence>MEIEHFYENALSAETDPLESAPETAASGLAILAERVERLMGFCEQLLQENRSLDERNRTLQAECDQLREKNEQSRSRIEAMIVRLKNLEQAS</sequence>
<evidence type="ECO:0000256" key="1">
    <source>
        <dbReference type="SAM" id="Coils"/>
    </source>
</evidence>
<dbReference type="RefSeq" id="WP_048672218.1">
    <property type="nucleotide sequence ID" value="NZ_CBTJ020000033.1"/>
</dbReference>
<feature type="coiled-coil region" evidence="1">
    <location>
        <begin position="43"/>
        <end position="91"/>
    </location>
</feature>
<keyword evidence="1" id="KW-0175">Coiled coil</keyword>
<dbReference type="AlphaFoldDB" id="W6M924"/>
<reference evidence="2" key="1">
    <citation type="submission" date="2013-07" db="EMBL/GenBank/DDBJ databases">
        <authorList>
            <person name="McIlroy S."/>
        </authorList>
    </citation>
    <scope>NUCLEOTIDE SEQUENCE [LARGE SCALE GENOMIC DNA]</scope>
    <source>
        <strain evidence="2">Run_A_D11</strain>
    </source>
</reference>
<evidence type="ECO:0000313" key="3">
    <source>
        <dbReference type="Proteomes" id="UP000035760"/>
    </source>
</evidence>
<accession>W6M924</accession>
<dbReference type="Gene3D" id="1.20.5.340">
    <property type="match status" value="1"/>
</dbReference>